<name>A0A1C6FV32_9FIRM</name>
<accession>A0A1C6FV32</accession>
<protein>
    <submittedName>
        <fullName evidence="5">Uncharacterized metallophosphoesterase Cj0846</fullName>
        <ecNumber evidence="5">3.1.-.-</ecNumber>
    </submittedName>
</protein>
<dbReference type="Pfam" id="PF00149">
    <property type="entry name" value="Metallophos"/>
    <property type="match status" value="1"/>
</dbReference>
<dbReference type="GO" id="GO:0016020">
    <property type="term" value="C:membrane"/>
    <property type="evidence" value="ECO:0007669"/>
    <property type="project" value="GOC"/>
</dbReference>
<sequence>MPHPKKKRRRRWLAAAALLVLAVAVWYGGTFWLKTTEVQLYSGKIADPVRIVQLTDLHGSRFGADNDRLVQKVRRAEPDLVVCTGDMYTSGDEQGRQVALDLLTRLAQSWPVYFVNGEHDDDGGFAVELQESGVQVMDYEQRIVTVGSTRLCLYGINNQYYSATFDLHNAFTLDTGCYTILLAHSQNLAAFAEFGIDLALCGDSHGGQVRLPGVGALQNQGIWFPEIAGPDSVRYTKGLYRQGNTDLFISSGLGNYPVPIRFLNRPEIAVIELLPPA</sequence>
<organism evidence="5">
    <name type="scientific">uncultured Anaerotruncus sp</name>
    <dbReference type="NCBI Taxonomy" id="905011"/>
    <lineage>
        <taxon>Bacteria</taxon>
        <taxon>Bacillati</taxon>
        <taxon>Bacillota</taxon>
        <taxon>Clostridia</taxon>
        <taxon>Eubacteriales</taxon>
        <taxon>Oscillospiraceae</taxon>
        <taxon>Anaerotruncus</taxon>
        <taxon>environmental samples</taxon>
    </lineage>
</organism>
<dbReference type="Gene3D" id="3.60.21.10">
    <property type="match status" value="1"/>
</dbReference>
<evidence type="ECO:0000256" key="2">
    <source>
        <dbReference type="ARBA" id="ARBA00022801"/>
    </source>
</evidence>
<dbReference type="SUPFAM" id="SSF56300">
    <property type="entry name" value="Metallo-dependent phosphatases"/>
    <property type="match status" value="1"/>
</dbReference>
<dbReference type="GO" id="GO:0008758">
    <property type="term" value="F:UDP-2,3-diacylglucosamine hydrolase activity"/>
    <property type="evidence" value="ECO:0007669"/>
    <property type="project" value="TreeGrafter"/>
</dbReference>
<evidence type="ECO:0000313" key="5">
    <source>
        <dbReference type="EMBL" id="SCJ36916.1"/>
    </source>
</evidence>
<keyword evidence="3" id="KW-0472">Membrane</keyword>
<feature type="transmembrane region" description="Helical" evidence="3">
    <location>
        <begin position="12"/>
        <end position="33"/>
    </location>
</feature>
<keyword evidence="1" id="KW-0479">Metal-binding</keyword>
<dbReference type="EMBL" id="FMHG01000001">
    <property type="protein sequence ID" value="SCJ36916.1"/>
    <property type="molecule type" value="Genomic_DNA"/>
</dbReference>
<dbReference type="InterPro" id="IPR004843">
    <property type="entry name" value="Calcineurin-like_PHP"/>
</dbReference>
<keyword evidence="3" id="KW-1133">Transmembrane helix</keyword>
<dbReference type="EC" id="3.1.-.-" evidence="5"/>
<evidence type="ECO:0000256" key="1">
    <source>
        <dbReference type="ARBA" id="ARBA00022723"/>
    </source>
</evidence>
<reference evidence="5" key="1">
    <citation type="submission" date="2015-09" db="EMBL/GenBank/DDBJ databases">
        <authorList>
            <consortium name="Pathogen Informatics"/>
        </authorList>
    </citation>
    <scope>NUCLEOTIDE SEQUENCE</scope>
    <source>
        <strain evidence="5">2789STDY5834896</strain>
    </source>
</reference>
<dbReference type="InterPro" id="IPR029052">
    <property type="entry name" value="Metallo-depent_PP-like"/>
</dbReference>
<evidence type="ECO:0000259" key="4">
    <source>
        <dbReference type="Pfam" id="PF00149"/>
    </source>
</evidence>
<feature type="domain" description="Calcineurin-like phosphoesterase" evidence="4">
    <location>
        <begin position="50"/>
        <end position="206"/>
    </location>
</feature>
<dbReference type="InterPro" id="IPR051158">
    <property type="entry name" value="Metallophosphoesterase_sf"/>
</dbReference>
<gene>
    <name evidence="5" type="ORF">SAMEA3545359_00123</name>
</gene>
<dbReference type="AlphaFoldDB" id="A0A1C6FV32"/>
<keyword evidence="2 5" id="KW-0378">Hydrolase</keyword>
<dbReference type="GO" id="GO:0009245">
    <property type="term" value="P:lipid A biosynthetic process"/>
    <property type="evidence" value="ECO:0007669"/>
    <property type="project" value="TreeGrafter"/>
</dbReference>
<keyword evidence="3" id="KW-0812">Transmembrane</keyword>
<evidence type="ECO:0000256" key="3">
    <source>
        <dbReference type="SAM" id="Phobius"/>
    </source>
</evidence>
<dbReference type="GO" id="GO:0046872">
    <property type="term" value="F:metal ion binding"/>
    <property type="evidence" value="ECO:0007669"/>
    <property type="project" value="UniProtKB-KW"/>
</dbReference>
<proteinExistence type="predicted"/>
<dbReference type="PANTHER" id="PTHR31302">
    <property type="entry name" value="TRANSMEMBRANE PROTEIN WITH METALLOPHOSPHOESTERASE DOMAIN-RELATED"/>
    <property type="match status" value="1"/>
</dbReference>
<dbReference type="PANTHER" id="PTHR31302:SF31">
    <property type="entry name" value="PHOSPHODIESTERASE YAEI"/>
    <property type="match status" value="1"/>
</dbReference>